<dbReference type="PANTHER" id="PTHR34835:SF60">
    <property type="entry name" value="OS10G0490300 PROTEIN"/>
    <property type="match status" value="1"/>
</dbReference>
<reference evidence="6" key="1">
    <citation type="submission" date="2024-10" db="EMBL/GenBank/DDBJ databases">
        <authorList>
            <person name="Ryan C."/>
        </authorList>
    </citation>
    <scope>NUCLEOTIDE SEQUENCE [LARGE SCALE GENOMIC DNA]</scope>
</reference>
<dbReference type="GO" id="GO:0008233">
    <property type="term" value="F:peptidase activity"/>
    <property type="evidence" value="ECO:0007669"/>
    <property type="project" value="UniProtKB-KW"/>
</dbReference>
<evidence type="ECO:0000313" key="6">
    <source>
        <dbReference type="EMBL" id="CAL4901074.1"/>
    </source>
</evidence>
<gene>
    <name evidence="6" type="ORF">URODEC1_LOCUS9093</name>
</gene>
<dbReference type="PANTHER" id="PTHR34835">
    <property type="entry name" value="OS07G0283600 PROTEIN-RELATED"/>
    <property type="match status" value="1"/>
</dbReference>
<dbReference type="AlphaFoldDB" id="A0ABC8W1U5"/>
<sequence length="1081" mass="121190">MDVPESVILPMAKKRPGDFIDIESSQESDDVGFGVGSESQLFSRIDGLHGLQDSYGLHPEEAEHVDFDEVLKDYAAIKVLKRKLALGLSCLQDKGFSRPNDAFTRGSMSGFSSVIDALTPDNRKIIEDYGFGSLLHFDKCTVPDSFAKWLAGITNYRSGDIILNDKVISLTKETVNLVLGLPLNEKPFPRNSSSGISVVLDKFNKKSVPSVSFFANKLLQHEPLCDDDVFICFIIVAMNNFLCPTHCDRPCIKYFGIFEDIKNVKELDWCGYVLEWLLQGVKNFNRGKASKSYDCDTVAGCIYYLSVIYLDHVNFGSRQLPQTIPRICVWKGSMIKQYSDFDFKSSGCYGSHPLVHTCHSCYSKDLRNLFSPMFSCLDAGFNNKLDEYAGCKLPGSLKVNICKLVQNYCLNSGLSINMDVQRFNASPDEMKITFCKLLQHAYSIDSRSQKLVLDVIKLFSQSSNEHSTATSEDKALSSEIYCIQQTSTNSYHGHSNEKQNAGGLENAFNSDICPDHGLPDSSDNSDPNVPSSMHQSSHAAINDINGDDGNASLQLPVPNLNRFVPKMCAKVINADVASVLQKLNKRSSAKVSTIAKNLSSSENPLAANVHASTGHNVDKKRIPLDDLSNDLSTKRKKSVSFSPQCSSHVDATMLENMNFYVPDSFSPVSIPGRRRFIPEKDLLYLQKSYLSNFSSPTDIPDDSNVIKPSSSQFNRQAQSSKVSPEVQIIGERSLADSVRDMSKKSDALYNSKFRRSQGTICSPIHVPENIPSCSRPLSSNPAPSVTLKVRESTTAAKLPSYGSRRIGHSGASVGGQDVSRSVKYHVSNSEVLNYDAICNLAFSEYQGEDAVYLYGVRCTFWSLGESLKPNGQVHSFVVSVFCYSLFLKPIRHCDVSKRYYFFSNIADNLLKNFDEADEDVLSRAFKRFSKSRPVTHSNMLFFPTFHDEHWFVFVVDIKGRKYVMLDSFFKEDDEYQQYASQRMRASFEYHWKKLLHIDISFEDFQLIYPAVPRQPSGHENDSGIYAMMFLEHWLPNTTSLSALFGPKDIPNIRIKIANDLVFQPKNSGMKNRVLEWHVQVD</sequence>
<evidence type="ECO:0000313" key="7">
    <source>
        <dbReference type="Proteomes" id="UP001497457"/>
    </source>
</evidence>
<evidence type="ECO:0000256" key="1">
    <source>
        <dbReference type="ARBA" id="ARBA00005234"/>
    </source>
</evidence>
<dbReference type="InterPro" id="IPR003653">
    <property type="entry name" value="Peptidase_C48_C"/>
</dbReference>
<dbReference type="InterPro" id="IPR038765">
    <property type="entry name" value="Papain-like_cys_pep_sf"/>
</dbReference>
<evidence type="ECO:0000256" key="2">
    <source>
        <dbReference type="ARBA" id="ARBA00022670"/>
    </source>
</evidence>
<keyword evidence="3" id="KW-0378">Hydrolase</keyword>
<protein>
    <recommendedName>
        <fullName evidence="5">Ubiquitin-like protease family profile domain-containing protein</fullName>
    </recommendedName>
</protein>
<evidence type="ECO:0000256" key="4">
    <source>
        <dbReference type="SAM" id="MobiDB-lite"/>
    </source>
</evidence>
<keyword evidence="2" id="KW-0645">Protease</keyword>
<keyword evidence="7" id="KW-1185">Reference proteome</keyword>
<dbReference type="EMBL" id="OZ075121">
    <property type="protein sequence ID" value="CAL4901074.1"/>
    <property type="molecule type" value="Genomic_DNA"/>
</dbReference>
<name>A0ABC8W1U5_9POAL</name>
<evidence type="ECO:0000256" key="3">
    <source>
        <dbReference type="ARBA" id="ARBA00022801"/>
    </source>
</evidence>
<comment type="similarity">
    <text evidence="1">Belongs to the peptidase C48 family.</text>
</comment>
<feature type="compositionally biased region" description="Low complexity" evidence="4">
    <location>
        <begin position="519"/>
        <end position="532"/>
    </location>
</feature>
<dbReference type="SUPFAM" id="SSF54001">
    <property type="entry name" value="Cysteine proteinases"/>
    <property type="match status" value="1"/>
</dbReference>
<feature type="domain" description="Ubiquitin-like protease family profile" evidence="5">
    <location>
        <begin position="921"/>
        <end position="1059"/>
    </location>
</feature>
<dbReference type="GO" id="GO:0006508">
    <property type="term" value="P:proteolysis"/>
    <property type="evidence" value="ECO:0007669"/>
    <property type="project" value="UniProtKB-KW"/>
</dbReference>
<dbReference type="Gene3D" id="3.40.395.10">
    <property type="entry name" value="Adenoviral Proteinase, Chain A"/>
    <property type="match status" value="1"/>
</dbReference>
<dbReference type="Pfam" id="PF02902">
    <property type="entry name" value="Peptidase_C48"/>
    <property type="match status" value="1"/>
</dbReference>
<evidence type="ECO:0000259" key="5">
    <source>
        <dbReference type="Pfam" id="PF02902"/>
    </source>
</evidence>
<organism evidence="6 7">
    <name type="scientific">Urochloa decumbens</name>
    <dbReference type="NCBI Taxonomy" id="240449"/>
    <lineage>
        <taxon>Eukaryota</taxon>
        <taxon>Viridiplantae</taxon>
        <taxon>Streptophyta</taxon>
        <taxon>Embryophyta</taxon>
        <taxon>Tracheophyta</taxon>
        <taxon>Spermatophyta</taxon>
        <taxon>Magnoliopsida</taxon>
        <taxon>Liliopsida</taxon>
        <taxon>Poales</taxon>
        <taxon>Poaceae</taxon>
        <taxon>PACMAD clade</taxon>
        <taxon>Panicoideae</taxon>
        <taxon>Panicodae</taxon>
        <taxon>Paniceae</taxon>
        <taxon>Melinidinae</taxon>
        <taxon>Urochloa</taxon>
    </lineage>
</organism>
<accession>A0ABC8W1U5</accession>
<feature type="region of interest" description="Disordered" evidence="4">
    <location>
        <begin position="512"/>
        <end position="547"/>
    </location>
</feature>
<proteinExistence type="inferred from homology"/>
<dbReference type="Proteomes" id="UP001497457">
    <property type="component" value="Chromosome 11b"/>
</dbReference>